<dbReference type="SMART" id="SM00733">
    <property type="entry name" value="Mterf"/>
    <property type="match status" value="3"/>
</dbReference>
<dbReference type="Pfam" id="PF02536">
    <property type="entry name" value="mTERF"/>
    <property type="match status" value="1"/>
</dbReference>
<dbReference type="GO" id="GO:0006353">
    <property type="term" value="P:DNA-templated transcription termination"/>
    <property type="evidence" value="ECO:0007669"/>
    <property type="project" value="UniProtKB-KW"/>
</dbReference>
<evidence type="ECO:0000256" key="2">
    <source>
        <dbReference type="ARBA" id="ARBA00022472"/>
    </source>
</evidence>
<reference evidence="5" key="2">
    <citation type="submission" date="2025-08" db="UniProtKB">
        <authorList>
            <consortium name="RefSeq"/>
        </authorList>
    </citation>
    <scope>IDENTIFICATION</scope>
</reference>
<dbReference type="InterPro" id="IPR003690">
    <property type="entry name" value="MTERF"/>
</dbReference>
<evidence type="ECO:0000313" key="5">
    <source>
        <dbReference type="RefSeq" id="XP_017979876.1"/>
    </source>
</evidence>
<dbReference type="Proteomes" id="UP000694886">
    <property type="component" value="Chromosome 7"/>
</dbReference>
<name>A0AB32WPM7_THECC</name>
<evidence type="ECO:0000313" key="4">
    <source>
        <dbReference type="Proteomes" id="UP000694886"/>
    </source>
</evidence>
<dbReference type="RefSeq" id="XP_017979876.1">
    <property type="nucleotide sequence ID" value="XM_018124387.1"/>
</dbReference>
<dbReference type="PANTHER" id="PTHR13068">
    <property type="entry name" value="CGI-12 PROTEIN-RELATED"/>
    <property type="match status" value="1"/>
</dbReference>
<dbReference type="GO" id="GO:0003676">
    <property type="term" value="F:nucleic acid binding"/>
    <property type="evidence" value="ECO:0007669"/>
    <property type="project" value="InterPro"/>
</dbReference>
<reference evidence="4" key="1">
    <citation type="journal article" date="1997" name="Nucleic Acids Res.">
        <title>tRNAscan-SE: a program for improved detection of transfer RNA genes in genomic sequence.</title>
        <authorList>
            <person name="Lowe T.M."/>
            <person name="Eddy S.R."/>
        </authorList>
    </citation>
    <scope>NUCLEOTIDE SEQUENCE [LARGE SCALE GENOMIC DNA]</scope>
    <source>
        <strain evidence="4">r\B97-61/B2</strain>
    </source>
</reference>
<proteinExistence type="inferred from homology"/>
<gene>
    <name evidence="5" type="primary">LOC18594873</name>
</gene>
<dbReference type="PANTHER" id="PTHR13068:SF223">
    <property type="entry name" value="MITOCHONDRIAL TRANSCRIPTION TERMINATION FACTOR FAMILY PROTEIN"/>
    <property type="match status" value="1"/>
</dbReference>
<dbReference type="AlphaFoldDB" id="A0AB32WPM7"/>
<comment type="similarity">
    <text evidence="1">Belongs to the mTERF family.</text>
</comment>
<accession>A0AB32WPM7</accession>
<evidence type="ECO:0000256" key="3">
    <source>
        <dbReference type="ARBA" id="ARBA00022946"/>
    </source>
</evidence>
<evidence type="ECO:0000256" key="1">
    <source>
        <dbReference type="ARBA" id="ARBA00007692"/>
    </source>
</evidence>
<keyword evidence="2" id="KW-0806">Transcription termination</keyword>
<keyword evidence="3" id="KW-0809">Transit peptide</keyword>
<dbReference type="KEGG" id="tcc:18594873"/>
<dbReference type="Gramene" id="Tc07v2_t013820.1">
    <property type="protein sequence ID" value="Tc07v2_p013820.1"/>
    <property type="gene ID" value="Tc07v2_g013820"/>
</dbReference>
<sequence>MFPNSHLLLKLRCIASASKRQFSTIAAARNTATYSTICENQAENHTEAAIEHPRDSTDLFRKWGCSENDLMKIFSRQPALRHAQVAPLLPKLKLLSGLGLTTSDIVKMINCRPCFFCSRINHCFDELLDFFQTLFGPQEMMRKTLVRNPSLLTYDFRNTIKPVIALYEEMGITGNDLIVMLI</sequence>
<dbReference type="GeneID" id="18594873"/>
<protein>
    <submittedName>
        <fullName evidence="5">Transcription termination factor MTERF6, chloroplastic/mitochondrial</fullName>
    </submittedName>
</protein>
<keyword evidence="2" id="KW-0805">Transcription regulation</keyword>
<organism evidence="4 5">
    <name type="scientific">Theobroma cacao</name>
    <name type="common">Cacao</name>
    <name type="synonym">Cocoa</name>
    <dbReference type="NCBI Taxonomy" id="3641"/>
    <lineage>
        <taxon>Eukaryota</taxon>
        <taxon>Viridiplantae</taxon>
        <taxon>Streptophyta</taxon>
        <taxon>Embryophyta</taxon>
        <taxon>Tracheophyta</taxon>
        <taxon>Spermatophyta</taxon>
        <taxon>Magnoliopsida</taxon>
        <taxon>eudicotyledons</taxon>
        <taxon>Gunneridae</taxon>
        <taxon>Pentapetalae</taxon>
        <taxon>rosids</taxon>
        <taxon>malvids</taxon>
        <taxon>Malvales</taxon>
        <taxon>Malvaceae</taxon>
        <taxon>Byttnerioideae</taxon>
        <taxon>Theobroma</taxon>
    </lineage>
</organism>
<dbReference type="Gene3D" id="1.25.70.10">
    <property type="entry name" value="Transcription termination factor 3, mitochondrial"/>
    <property type="match status" value="1"/>
</dbReference>
<dbReference type="InterPro" id="IPR038538">
    <property type="entry name" value="MTERF_sf"/>
</dbReference>
<keyword evidence="2" id="KW-0804">Transcription</keyword>